<feature type="region of interest" description="Disordered" evidence="1">
    <location>
        <begin position="1"/>
        <end position="21"/>
    </location>
</feature>
<protein>
    <recommendedName>
        <fullName evidence="2">ChrR-like cupin domain-containing protein</fullName>
    </recommendedName>
</protein>
<organism evidence="3 4">
    <name type="scientific">Prescottella agglutinans</name>
    <dbReference type="NCBI Taxonomy" id="1644129"/>
    <lineage>
        <taxon>Bacteria</taxon>
        <taxon>Bacillati</taxon>
        <taxon>Actinomycetota</taxon>
        <taxon>Actinomycetes</taxon>
        <taxon>Mycobacteriales</taxon>
        <taxon>Nocardiaceae</taxon>
        <taxon>Prescottella</taxon>
    </lineage>
</organism>
<comment type="caution">
    <text evidence="3">The sequence shown here is derived from an EMBL/GenBank/DDBJ whole genome shotgun (WGS) entry which is preliminary data.</text>
</comment>
<dbReference type="AlphaFoldDB" id="A0A3S3AJ32"/>
<dbReference type="Pfam" id="PF12973">
    <property type="entry name" value="Cupin_7"/>
    <property type="match status" value="1"/>
</dbReference>
<dbReference type="InterPro" id="IPR011051">
    <property type="entry name" value="RmlC_Cupin_sf"/>
</dbReference>
<evidence type="ECO:0000313" key="3">
    <source>
        <dbReference type="EMBL" id="RVW09410.1"/>
    </source>
</evidence>
<dbReference type="EMBL" id="RKLP01000005">
    <property type="protein sequence ID" value="RVW09410.1"/>
    <property type="molecule type" value="Genomic_DNA"/>
</dbReference>
<feature type="domain" description="ChrR-like cupin" evidence="2">
    <location>
        <begin position="67"/>
        <end position="168"/>
    </location>
</feature>
<gene>
    <name evidence="3" type="ORF">EGT67_11520</name>
</gene>
<dbReference type="OrthoDB" id="564955at2"/>
<dbReference type="Gene3D" id="2.60.120.10">
    <property type="entry name" value="Jelly Rolls"/>
    <property type="match status" value="1"/>
</dbReference>
<evidence type="ECO:0000256" key="1">
    <source>
        <dbReference type="SAM" id="MobiDB-lite"/>
    </source>
</evidence>
<accession>A0A3S3AJ32</accession>
<name>A0A3S3AJ32_9NOCA</name>
<sequence length="205" mass="21801">MGESPNPGGNPMSVNATHHDDARVVEPIRPQLAGPEIDPQSNAPVAEVFARASSPVTGPTLSLASRVNNCDDIPWTPFPMPGTSFKLLNINETTGAASILLYVAENAQAPLHMHCGAAEAFNIFGRWAYEGEAESIGPNHYIYEPAGIVHLPKQEVESLMFGIFHGPIVGYNEDGTVAGVITHDLLYDLAAANDAVAHLPARTGR</sequence>
<dbReference type="InterPro" id="IPR014710">
    <property type="entry name" value="RmlC-like_jellyroll"/>
</dbReference>
<dbReference type="Proteomes" id="UP000286208">
    <property type="component" value="Unassembled WGS sequence"/>
</dbReference>
<keyword evidence="4" id="KW-1185">Reference proteome</keyword>
<dbReference type="SUPFAM" id="SSF51182">
    <property type="entry name" value="RmlC-like cupins"/>
    <property type="match status" value="1"/>
</dbReference>
<evidence type="ECO:0000259" key="2">
    <source>
        <dbReference type="Pfam" id="PF12973"/>
    </source>
</evidence>
<proteinExistence type="predicted"/>
<reference evidence="3 4" key="1">
    <citation type="submission" date="2018-11" db="EMBL/GenBank/DDBJ databases">
        <title>Rhodococcus spongicola sp. nov. and Rhodococcus xishaensis sp. nov. from marine sponges.</title>
        <authorList>
            <person name="Li L."/>
            <person name="Lin H.W."/>
        </authorList>
    </citation>
    <scope>NUCLEOTIDE SEQUENCE [LARGE SCALE GENOMIC DNA]</scope>
    <source>
        <strain evidence="3 4">CCTCC AB2014297</strain>
    </source>
</reference>
<evidence type="ECO:0000313" key="4">
    <source>
        <dbReference type="Proteomes" id="UP000286208"/>
    </source>
</evidence>
<dbReference type="InterPro" id="IPR025979">
    <property type="entry name" value="ChrR-like_cupin_dom"/>
</dbReference>